<dbReference type="CDD" id="cd02909">
    <property type="entry name" value="cupin_pirin_N"/>
    <property type="match status" value="1"/>
</dbReference>
<comment type="caution">
    <text evidence="6">The sequence shown here is derived from an EMBL/GenBank/DDBJ whole genome shotgun (WGS) entry which is preliminary data.</text>
</comment>
<dbReference type="CDD" id="cd02247">
    <property type="entry name" value="cupin_pirin_C"/>
    <property type="match status" value="1"/>
</dbReference>
<dbReference type="PIRSF" id="PIRSF006232">
    <property type="entry name" value="Pirin"/>
    <property type="match status" value="1"/>
</dbReference>
<keyword evidence="2" id="KW-0408">Iron</keyword>
<dbReference type="STRING" id="326475.AWB66_05886"/>
<feature type="binding site" evidence="2">
    <location>
        <position position="104"/>
    </location>
    <ligand>
        <name>Fe cation</name>
        <dbReference type="ChEBI" id="CHEBI:24875"/>
    </ligand>
</feature>
<evidence type="ECO:0000256" key="2">
    <source>
        <dbReference type="PIRSR" id="PIRSR006232-1"/>
    </source>
</evidence>
<dbReference type="SUPFAM" id="SSF51182">
    <property type="entry name" value="RmlC-like cupins"/>
    <property type="match status" value="1"/>
</dbReference>
<dbReference type="Pfam" id="PF02678">
    <property type="entry name" value="Pirin"/>
    <property type="match status" value="1"/>
</dbReference>
<comment type="similarity">
    <text evidence="1 3">Belongs to the pirin family.</text>
</comment>
<evidence type="ECO:0000256" key="3">
    <source>
        <dbReference type="RuleBase" id="RU003457"/>
    </source>
</evidence>
<accession>A0A158KDM7</accession>
<evidence type="ECO:0000259" key="4">
    <source>
        <dbReference type="Pfam" id="PF02678"/>
    </source>
</evidence>
<feature type="binding site" evidence="2">
    <location>
        <position position="62"/>
    </location>
    <ligand>
        <name>Fe cation</name>
        <dbReference type="ChEBI" id="CHEBI:24875"/>
    </ligand>
</feature>
<feature type="binding site" evidence="2">
    <location>
        <position position="106"/>
    </location>
    <ligand>
        <name>Fe cation</name>
        <dbReference type="ChEBI" id="CHEBI:24875"/>
    </ligand>
</feature>
<dbReference type="Pfam" id="PF05726">
    <property type="entry name" value="Pirin_C"/>
    <property type="match status" value="1"/>
</dbReference>
<proteinExistence type="inferred from homology"/>
<keyword evidence="2" id="KW-0479">Metal-binding</keyword>
<name>A0A158KDM7_9BURK</name>
<dbReference type="PANTHER" id="PTHR43594:SF1">
    <property type="entry name" value="QUERCETIN 2,3-DIOXYGENASE PA2418-RELATED"/>
    <property type="match status" value="1"/>
</dbReference>
<dbReference type="GO" id="GO:0046872">
    <property type="term" value="F:metal ion binding"/>
    <property type="evidence" value="ECO:0007669"/>
    <property type="project" value="UniProtKB-KW"/>
</dbReference>
<comment type="cofactor">
    <cofactor evidence="2">
        <name>Fe cation</name>
        <dbReference type="ChEBI" id="CHEBI:24875"/>
    </cofactor>
    <text evidence="2">Binds 1 Fe cation per subunit.</text>
</comment>
<keyword evidence="7" id="KW-1185">Reference proteome</keyword>
<dbReference type="InterPro" id="IPR003829">
    <property type="entry name" value="Pirin_N_dom"/>
</dbReference>
<evidence type="ECO:0000313" key="7">
    <source>
        <dbReference type="Proteomes" id="UP000054717"/>
    </source>
</evidence>
<evidence type="ECO:0000259" key="5">
    <source>
        <dbReference type="Pfam" id="PF05726"/>
    </source>
</evidence>
<dbReference type="InterPro" id="IPR011051">
    <property type="entry name" value="RmlC_Cupin_sf"/>
</dbReference>
<feature type="domain" description="Pirin C-terminal" evidence="5">
    <location>
        <begin position="184"/>
        <end position="281"/>
    </location>
</feature>
<protein>
    <submittedName>
        <fullName evidence="6">Pirin-like protein</fullName>
    </submittedName>
</protein>
<sequence length="286" mass="30919">MTDRILKATHEAYRDDIADLTTRRPLPGPALPHLNPFLFLNHHGPQTYPRNNSGLPFGPHPHRGFETVTFVLEGSLAHSDTGGHESVIDAGGVQWMTAGSGLIHAELSPASFMDEGGELEILQLWLNLPSQLKMTAPRYVGLQDADIPVVESPDGAVQVQLVSGEWHGVRGPINSLTDTFMSVVRMSAGSGTTFDGLTGRVVFLYVVRGSILVGDRKAERFNLAELNDEGDSLRIKAEERAVLLVGHAHPIAEPIAARGPFVMNTQAELNQAVADFHAGKFNVAPD</sequence>
<feature type="binding site" evidence="2">
    <location>
        <position position="60"/>
    </location>
    <ligand>
        <name>Fe cation</name>
        <dbReference type="ChEBI" id="CHEBI:24875"/>
    </ligand>
</feature>
<dbReference type="AlphaFoldDB" id="A0A158KDM7"/>
<organism evidence="6 7">
    <name type="scientific">Caballeronia telluris</name>
    <dbReference type="NCBI Taxonomy" id="326475"/>
    <lineage>
        <taxon>Bacteria</taxon>
        <taxon>Pseudomonadati</taxon>
        <taxon>Pseudomonadota</taxon>
        <taxon>Betaproteobacteria</taxon>
        <taxon>Burkholderiales</taxon>
        <taxon>Burkholderiaceae</taxon>
        <taxon>Caballeronia</taxon>
    </lineage>
</organism>
<gene>
    <name evidence="6" type="ORF">AWB66_05886</name>
</gene>
<evidence type="ECO:0000313" key="6">
    <source>
        <dbReference type="EMBL" id="SAL78640.1"/>
    </source>
</evidence>
<dbReference type="InterPro" id="IPR012093">
    <property type="entry name" value="Pirin"/>
</dbReference>
<dbReference type="Gene3D" id="2.60.120.10">
    <property type="entry name" value="Jelly Rolls"/>
    <property type="match status" value="2"/>
</dbReference>
<dbReference type="EMBL" id="FCNZ02000043">
    <property type="protein sequence ID" value="SAL78640.1"/>
    <property type="molecule type" value="Genomic_DNA"/>
</dbReference>
<feature type="domain" description="Pirin N-terminal" evidence="4">
    <location>
        <begin position="22"/>
        <end position="126"/>
    </location>
</feature>
<reference evidence="6" key="1">
    <citation type="submission" date="2016-01" db="EMBL/GenBank/DDBJ databases">
        <authorList>
            <person name="Peeters Charlotte."/>
        </authorList>
    </citation>
    <scope>NUCLEOTIDE SEQUENCE</scope>
    <source>
        <strain evidence="6">LMG 22936</strain>
    </source>
</reference>
<dbReference type="InterPro" id="IPR008778">
    <property type="entry name" value="Pirin_C_dom"/>
</dbReference>
<dbReference type="PANTHER" id="PTHR43594">
    <property type="entry name" value="QUERCETIN 2,3-DIOXYGENASE"/>
    <property type="match status" value="1"/>
</dbReference>
<dbReference type="InterPro" id="IPR014710">
    <property type="entry name" value="RmlC-like_jellyroll"/>
</dbReference>
<evidence type="ECO:0000256" key="1">
    <source>
        <dbReference type="ARBA" id="ARBA00008416"/>
    </source>
</evidence>
<dbReference type="InterPro" id="IPR053186">
    <property type="entry name" value="QDO-related"/>
</dbReference>
<dbReference type="Proteomes" id="UP000054717">
    <property type="component" value="Unassembled WGS sequence"/>
</dbReference>